<evidence type="ECO:0000259" key="6">
    <source>
        <dbReference type="PROSITE" id="PS51332"/>
    </source>
</evidence>
<dbReference type="Gene3D" id="3.80.30.20">
    <property type="entry name" value="tm_1862 like domain"/>
    <property type="match status" value="1"/>
</dbReference>
<dbReference type="GO" id="GO:0031419">
    <property type="term" value="F:cobalamin binding"/>
    <property type="evidence" value="ECO:0007669"/>
    <property type="project" value="InterPro"/>
</dbReference>
<dbReference type="SUPFAM" id="SSF102114">
    <property type="entry name" value="Radical SAM enzymes"/>
    <property type="match status" value="1"/>
</dbReference>
<protein>
    <submittedName>
        <fullName evidence="8">DUF4080 domain-containing protein</fullName>
    </submittedName>
</protein>
<reference evidence="8" key="1">
    <citation type="submission" date="2023-02" db="EMBL/GenBank/DDBJ databases">
        <title>Gut commensal Christensenella minuta modulates host metabolism via a new class of secondary bile acids.</title>
        <authorList>
            <person name="Liu C."/>
        </authorList>
    </citation>
    <scope>NUCLEOTIDE SEQUENCE</scope>
    <source>
        <strain evidence="8">CA70</strain>
    </source>
</reference>
<sequence>MKNLLVALNSSYIHTNPAVRSLSAACCGKAFFSEYNINEDSHNVLRDILEQHADVVAFSCYIWNIGNVLQLAEDLKKAAPETMVVLGGPEASFRAGELIELWYIDFLVCGEAEESLPELFLALETGSGIESPGLLYKKNGRPAGEKVYRIVEKMEALPAPFAAGDEYDENKIYYYESSRGCPFSCAYCMSGIGIPIREKALEQVKKEIRLFTERNVKLVKFTDRTFNAHVSRAKEILRFVMDDTGETCFHFEVALDLMDEEMIALLQKAAPGKIQLEAGVQTTNARTLQAIMRKTDLKKVKKNAKRIMAQGNIHLHLDLIAGLPYEDYHSFRNSFNEVYGLYPDALQLGFLKLLPGTALREAAEQYGVVYRSYPPYEVIETNDISAGELLHLKEIEGLLNRYYNTGRARNALDFLTQNAVMEPFELYDTLCSFCRQEGYASRPLSARNQFVVLIEFAKKSLAANLLPPFFSLLRQDYDRVRIKGKIPEELEKNV</sequence>
<dbReference type="Pfam" id="PF02310">
    <property type="entry name" value="B12-binding"/>
    <property type="match status" value="1"/>
</dbReference>
<dbReference type="AlphaFoldDB" id="A0AAU8AA32"/>
<gene>
    <name evidence="8" type="ORF">PUP29_02975</name>
</gene>
<dbReference type="InterPro" id="IPR023404">
    <property type="entry name" value="rSAM_horseshoe"/>
</dbReference>
<evidence type="ECO:0000313" key="8">
    <source>
        <dbReference type="EMBL" id="XCC62900.1"/>
    </source>
</evidence>
<dbReference type="InterPro" id="IPR025288">
    <property type="entry name" value="DUF4080"/>
</dbReference>
<feature type="domain" description="B12-binding" evidence="6">
    <location>
        <begin position="1"/>
        <end position="130"/>
    </location>
</feature>
<evidence type="ECO:0000259" key="7">
    <source>
        <dbReference type="PROSITE" id="PS51918"/>
    </source>
</evidence>
<evidence type="ECO:0000256" key="2">
    <source>
        <dbReference type="ARBA" id="ARBA00022691"/>
    </source>
</evidence>
<dbReference type="SMART" id="SM00729">
    <property type="entry name" value="Elp3"/>
    <property type="match status" value="1"/>
</dbReference>
<dbReference type="CDD" id="cd02068">
    <property type="entry name" value="radical_SAM_B12_BD"/>
    <property type="match status" value="1"/>
</dbReference>
<keyword evidence="2" id="KW-0949">S-adenosyl-L-methionine</keyword>
<dbReference type="InterPro" id="IPR051198">
    <property type="entry name" value="BchE-like"/>
</dbReference>
<organism evidence="8">
    <name type="scientific">Christensenella massiliensis</name>
    <dbReference type="NCBI Taxonomy" id="1805714"/>
    <lineage>
        <taxon>Bacteria</taxon>
        <taxon>Bacillati</taxon>
        <taxon>Bacillota</taxon>
        <taxon>Clostridia</taxon>
        <taxon>Christensenellales</taxon>
        <taxon>Christensenellaceae</taxon>
        <taxon>Christensenella</taxon>
    </lineage>
</organism>
<dbReference type="Pfam" id="PF04055">
    <property type="entry name" value="Radical_SAM"/>
    <property type="match status" value="1"/>
</dbReference>
<feature type="domain" description="Radical SAM core" evidence="7">
    <location>
        <begin position="167"/>
        <end position="399"/>
    </location>
</feature>
<dbReference type="RefSeq" id="WP_079547307.1">
    <property type="nucleotide sequence ID" value="NZ_CP117826.1"/>
</dbReference>
<dbReference type="InterPro" id="IPR034466">
    <property type="entry name" value="Methyltransferase_Class_B"/>
</dbReference>
<dbReference type="EMBL" id="CP117826">
    <property type="protein sequence ID" value="XCC62900.1"/>
    <property type="molecule type" value="Genomic_DNA"/>
</dbReference>
<dbReference type="GO" id="GO:0051539">
    <property type="term" value="F:4 iron, 4 sulfur cluster binding"/>
    <property type="evidence" value="ECO:0007669"/>
    <property type="project" value="UniProtKB-KW"/>
</dbReference>
<evidence type="ECO:0000256" key="4">
    <source>
        <dbReference type="ARBA" id="ARBA00023004"/>
    </source>
</evidence>
<keyword evidence="5" id="KW-0411">Iron-sulfur</keyword>
<keyword evidence="3" id="KW-0479">Metal-binding</keyword>
<name>A0AAU8AA32_9FIRM</name>
<dbReference type="PROSITE" id="PS51918">
    <property type="entry name" value="RADICAL_SAM"/>
    <property type="match status" value="1"/>
</dbReference>
<keyword evidence="4" id="KW-0408">Iron</keyword>
<proteinExistence type="predicted"/>
<dbReference type="InterPro" id="IPR006158">
    <property type="entry name" value="Cobalamin-bd"/>
</dbReference>
<dbReference type="GO" id="GO:0046872">
    <property type="term" value="F:metal ion binding"/>
    <property type="evidence" value="ECO:0007669"/>
    <property type="project" value="UniProtKB-KW"/>
</dbReference>
<dbReference type="GO" id="GO:0005829">
    <property type="term" value="C:cytosol"/>
    <property type="evidence" value="ECO:0007669"/>
    <property type="project" value="TreeGrafter"/>
</dbReference>
<dbReference type="Pfam" id="PF13311">
    <property type="entry name" value="DUF4080"/>
    <property type="match status" value="1"/>
</dbReference>
<evidence type="ECO:0000256" key="3">
    <source>
        <dbReference type="ARBA" id="ARBA00022723"/>
    </source>
</evidence>
<dbReference type="InterPro" id="IPR036724">
    <property type="entry name" value="Cobalamin-bd_sf"/>
</dbReference>
<evidence type="ECO:0000256" key="5">
    <source>
        <dbReference type="ARBA" id="ARBA00023014"/>
    </source>
</evidence>
<accession>A0AAU8AA32</accession>
<dbReference type="InterPro" id="IPR007197">
    <property type="entry name" value="rSAM"/>
</dbReference>
<dbReference type="PROSITE" id="PS51332">
    <property type="entry name" value="B12_BINDING"/>
    <property type="match status" value="1"/>
</dbReference>
<dbReference type="PANTHER" id="PTHR43409:SF16">
    <property type="entry name" value="SLR0320 PROTEIN"/>
    <property type="match status" value="1"/>
</dbReference>
<dbReference type="InterPro" id="IPR058240">
    <property type="entry name" value="rSAM_sf"/>
</dbReference>
<comment type="cofactor">
    <cofactor evidence="1">
        <name>[4Fe-4S] cluster</name>
        <dbReference type="ChEBI" id="CHEBI:49883"/>
    </cofactor>
</comment>
<dbReference type="SFLD" id="SFLDG01123">
    <property type="entry name" value="methyltransferase_(Class_B)"/>
    <property type="match status" value="1"/>
</dbReference>
<dbReference type="SUPFAM" id="SSF52242">
    <property type="entry name" value="Cobalamin (vitamin B12)-binding domain"/>
    <property type="match status" value="1"/>
</dbReference>
<dbReference type="SFLD" id="SFLDG01082">
    <property type="entry name" value="B12-binding_domain_containing"/>
    <property type="match status" value="1"/>
</dbReference>
<dbReference type="SFLD" id="SFLDS00029">
    <property type="entry name" value="Radical_SAM"/>
    <property type="match status" value="1"/>
</dbReference>
<evidence type="ECO:0000256" key="1">
    <source>
        <dbReference type="ARBA" id="ARBA00001966"/>
    </source>
</evidence>
<dbReference type="CDD" id="cd01335">
    <property type="entry name" value="Radical_SAM"/>
    <property type="match status" value="1"/>
</dbReference>
<dbReference type="GO" id="GO:0003824">
    <property type="term" value="F:catalytic activity"/>
    <property type="evidence" value="ECO:0007669"/>
    <property type="project" value="InterPro"/>
</dbReference>
<dbReference type="PANTHER" id="PTHR43409">
    <property type="entry name" value="ANAEROBIC MAGNESIUM-PROTOPORPHYRIN IX MONOMETHYL ESTER CYCLASE-RELATED"/>
    <property type="match status" value="1"/>
</dbReference>
<dbReference type="InterPro" id="IPR006638">
    <property type="entry name" value="Elp3/MiaA/NifB-like_rSAM"/>
</dbReference>
<dbReference type="Gene3D" id="3.40.50.280">
    <property type="entry name" value="Cobalamin-binding domain"/>
    <property type="match status" value="1"/>
</dbReference>